<feature type="compositionally biased region" description="Polar residues" evidence="1">
    <location>
        <begin position="30"/>
        <end position="43"/>
    </location>
</feature>
<reference evidence="2 3" key="1">
    <citation type="submission" date="2015-01" db="EMBL/GenBank/DDBJ databases">
        <title>Evolution of Trichinella species and genotypes.</title>
        <authorList>
            <person name="Korhonen P.K."/>
            <person name="Edoardo P."/>
            <person name="Giuseppe L.R."/>
            <person name="Gasser R.B."/>
        </authorList>
    </citation>
    <scope>NUCLEOTIDE SEQUENCE [LARGE SCALE GENOMIC DNA]</scope>
    <source>
        <strain evidence="2">ISS3</strain>
    </source>
</reference>
<feature type="region of interest" description="Disordered" evidence="1">
    <location>
        <begin position="1"/>
        <end position="60"/>
    </location>
</feature>
<keyword evidence="3" id="KW-1185">Reference proteome</keyword>
<organism evidence="2 3">
    <name type="scientific">Trichinella spiralis</name>
    <name type="common">Trichina worm</name>
    <dbReference type="NCBI Taxonomy" id="6334"/>
    <lineage>
        <taxon>Eukaryota</taxon>
        <taxon>Metazoa</taxon>
        <taxon>Ecdysozoa</taxon>
        <taxon>Nematoda</taxon>
        <taxon>Enoplea</taxon>
        <taxon>Dorylaimia</taxon>
        <taxon>Trichinellida</taxon>
        <taxon>Trichinellidae</taxon>
        <taxon>Trichinella</taxon>
    </lineage>
</organism>
<sequence length="239" mass="26131">MLPTKRELGKRGGRAGSNRTDDTDAEMNPQIDTGVSSFNNDRGSNAVEARNESARESGSLQKGRVREVVVRGIGNACYGPHLSFSPGMDPVEWLESMEDFFVATGVPSSQQAASARLSVNITVLRELFPPGSLRDISRDELKRRFLDIYGHEFAQEVAELGRRAGKSESELDARFICGVASKEVHRELRLREPTTLVKARQLAENAAELETEVGGSRQRTTENADAGNDNLAQAVEALT</sequence>
<comment type="caution">
    <text evidence="2">The sequence shown here is derived from an EMBL/GenBank/DDBJ whole genome shotgun (WGS) entry which is preliminary data.</text>
</comment>
<evidence type="ECO:0000256" key="1">
    <source>
        <dbReference type="SAM" id="MobiDB-lite"/>
    </source>
</evidence>
<evidence type="ECO:0000313" key="2">
    <source>
        <dbReference type="EMBL" id="KRY31564.1"/>
    </source>
</evidence>
<protein>
    <recommendedName>
        <fullName evidence="4">Retrotransposon gag domain-containing protein</fullName>
    </recommendedName>
</protein>
<proteinExistence type="predicted"/>
<dbReference type="AlphaFoldDB" id="A0A0V1B4N6"/>
<dbReference type="Proteomes" id="UP000054776">
    <property type="component" value="Unassembled WGS sequence"/>
</dbReference>
<gene>
    <name evidence="2" type="ORF">T01_12735</name>
</gene>
<dbReference type="InParanoid" id="A0A0V1B4N6"/>
<accession>A0A0V1B4N6</accession>
<evidence type="ECO:0000313" key="3">
    <source>
        <dbReference type="Proteomes" id="UP000054776"/>
    </source>
</evidence>
<feature type="compositionally biased region" description="Basic and acidic residues" evidence="1">
    <location>
        <begin position="1"/>
        <end position="10"/>
    </location>
</feature>
<name>A0A0V1B4N6_TRISP</name>
<evidence type="ECO:0008006" key="4">
    <source>
        <dbReference type="Google" id="ProtNLM"/>
    </source>
</evidence>
<dbReference type="EMBL" id="JYDH01000115">
    <property type="protein sequence ID" value="KRY31564.1"/>
    <property type="molecule type" value="Genomic_DNA"/>
</dbReference>
<feature type="region of interest" description="Disordered" evidence="1">
    <location>
        <begin position="208"/>
        <end position="230"/>
    </location>
</feature>
<dbReference type="OrthoDB" id="5919979at2759"/>